<organism evidence="2">
    <name type="scientific">hydrothermal vent metagenome</name>
    <dbReference type="NCBI Taxonomy" id="652676"/>
    <lineage>
        <taxon>unclassified sequences</taxon>
        <taxon>metagenomes</taxon>
        <taxon>ecological metagenomes</taxon>
    </lineage>
</organism>
<dbReference type="SUPFAM" id="SSF55154">
    <property type="entry name" value="CYTH-like phosphatases"/>
    <property type="match status" value="1"/>
</dbReference>
<accession>A0A3B1BRD0</accession>
<name>A0A3B1BRD0_9ZZZZ</name>
<dbReference type="InterPro" id="IPR023577">
    <property type="entry name" value="CYTH_domain"/>
</dbReference>
<dbReference type="PANTHER" id="PTHR21028:SF2">
    <property type="entry name" value="CYTH DOMAIN-CONTAINING PROTEIN"/>
    <property type="match status" value="1"/>
</dbReference>
<evidence type="ECO:0000259" key="1">
    <source>
        <dbReference type="PROSITE" id="PS51707"/>
    </source>
</evidence>
<dbReference type="PROSITE" id="PS51707">
    <property type="entry name" value="CYTH"/>
    <property type="match status" value="1"/>
</dbReference>
<reference evidence="2" key="1">
    <citation type="submission" date="2018-06" db="EMBL/GenBank/DDBJ databases">
        <authorList>
            <person name="Zhirakovskaya E."/>
        </authorList>
    </citation>
    <scope>NUCLEOTIDE SEQUENCE</scope>
</reference>
<dbReference type="InterPro" id="IPR033469">
    <property type="entry name" value="CYTH-like_dom_sf"/>
</dbReference>
<sequence length="166" mass="19921">MAVNLELKIKVENLHKIKQILEKISSTFEKILNQKDIYYKIENGLLKLRIENGNYSLIKYNREEQKEDRWSNYHVVYIEGKETELLFSSLFPIETEVIKKRELYMYKDTRIHLDTVENLGQFIELETVVHDSKEYAKELFDEMVELLNLDLDNQIRSSYRDLILAQ</sequence>
<gene>
    <name evidence="2" type="ORF">MNBD_IGNAVI01-357</name>
</gene>
<dbReference type="Gene3D" id="2.40.320.10">
    <property type="entry name" value="Hypothetical Protein Pfu-838710-001"/>
    <property type="match status" value="1"/>
</dbReference>
<feature type="domain" description="CYTH" evidence="1">
    <location>
        <begin position="2"/>
        <end position="165"/>
    </location>
</feature>
<dbReference type="InterPro" id="IPR008173">
    <property type="entry name" value="Adenylyl_cyclase_CyaB"/>
</dbReference>
<dbReference type="PANTHER" id="PTHR21028">
    <property type="entry name" value="SI:CH211-156B7.4"/>
    <property type="match status" value="1"/>
</dbReference>
<protein>
    <recommendedName>
        <fullName evidence="1">CYTH domain-containing protein</fullName>
    </recommendedName>
</protein>
<dbReference type="CDD" id="cd07890">
    <property type="entry name" value="CYTH-like_AC_IV-like"/>
    <property type="match status" value="1"/>
</dbReference>
<evidence type="ECO:0000313" key="2">
    <source>
        <dbReference type="EMBL" id="VAX20866.1"/>
    </source>
</evidence>
<dbReference type="AlphaFoldDB" id="A0A3B1BRD0"/>
<proteinExistence type="predicted"/>
<dbReference type="SMART" id="SM01118">
    <property type="entry name" value="CYTH"/>
    <property type="match status" value="1"/>
</dbReference>
<dbReference type="Pfam" id="PF01928">
    <property type="entry name" value="CYTH"/>
    <property type="match status" value="1"/>
</dbReference>
<dbReference type="EMBL" id="UOGD01000179">
    <property type="protein sequence ID" value="VAX20866.1"/>
    <property type="molecule type" value="Genomic_DNA"/>
</dbReference>